<comment type="function">
    <text evidence="1">Specifically methylates the guanosine in position 1516 of 16S rRNA.</text>
</comment>
<evidence type="ECO:0000313" key="2">
    <source>
        <dbReference type="EMBL" id="ALP54717.1"/>
    </source>
</evidence>
<keyword evidence="1" id="KW-0949">S-adenosyl-L-methionine</keyword>
<keyword evidence="1" id="KW-0963">Cytoplasm</keyword>
<keyword evidence="3" id="KW-1185">Reference proteome</keyword>
<name>A0A0S2TI69_9GAMM</name>
<feature type="binding site" evidence="1">
    <location>
        <position position="182"/>
    </location>
    <ligand>
        <name>S-adenosyl-L-methionine</name>
        <dbReference type="ChEBI" id="CHEBI:59789"/>
    </ligand>
</feature>
<comment type="catalytic activity">
    <reaction evidence="1">
        <text>guanosine(1516) in 16S rRNA + S-adenosyl-L-methionine = N(2)-methylguanosine(1516) in 16S rRNA + S-adenosyl-L-homocysteine + H(+)</text>
        <dbReference type="Rhea" id="RHEA:43220"/>
        <dbReference type="Rhea" id="RHEA-COMP:10412"/>
        <dbReference type="Rhea" id="RHEA-COMP:10413"/>
        <dbReference type="ChEBI" id="CHEBI:15378"/>
        <dbReference type="ChEBI" id="CHEBI:57856"/>
        <dbReference type="ChEBI" id="CHEBI:59789"/>
        <dbReference type="ChEBI" id="CHEBI:74269"/>
        <dbReference type="ChEBI" id="CHEBI:74481"/>
        <dbReference type="EC" id="2.1.1.242"/>
    </reaction>
</comment>
<dbReference type="Pfam" id="PF04445">
    <property type="entry name" value="SAM_MT"/>
    <property type="match status" value="1"/>
</dbReference>
<dbReference type="PANTHER" id="PTHR36112:SF1">
    <property type="entry name" value="RIBOSOMAL RNA SMALL SUBUNIT METHYLTRANSFERASE J"/>
    <property type="match status" value="1"/>
</dbReference>
<dbReference type="InterPro" id="IPR007536">
    <property type="entry name" value="16SrRNA_methylTrfase_J"/>
</dbReference>
<dbReference type="Gene3D" id="3.40.50.150">
    <property type="entry name" value="Vaccinia Virus protein VP39"/>
    <property type="match status" value="1"/>
</dbReference>
<keyword evidence="1" id="KW-0698">rRNA processing</keyword>
<dbReference type="GO" id="GO:0005737">
    <property type="term" value="C:cytoplasm"/>
    <property type="evidence" value="ECO:0007669"/>
    <property type="project" value="UniProtKB-SubCell"/>
</dbReference>
<dbReference type="Proteomes" id="UP000055136">
    <property type="component" value="Chromosome"/>
</dbReference>
<dbReference type="HAMAP" id="MF_01523">
    <property type="entry name" value="16SrRNA_methyltr_J"/>
    <property type="match status" value="1"/>
</dbReference>
<dbReference type="InterPro" id="IPR029063">
    <property type="entry name" value="SAM-dependent_MTases_sf"/>
</dbReference>
<dbReference type="AlphaFoldDB" id="A0A0S2TI69"/>
<evidence type="ECO:0000256" key="1">
    <source>
        <dbReference type="HAMAP-Rule" id="MF_01523"/>
    </source>
</evidence>
<dbReference type="KEGG" id="tee:Tel_03245"/>
<comment type="similarity">
    <text evidence="1">Belongs to the methyltransferase superfamily. RsmJ family.</text>
</comment>
<dbReference type="STRING" id="1748243.Tel_03245"/>
<evidence type="ECO:0000313" key="3">
    <source>
        <dbReference type="Proteomes" id="UP000055136"/>
    </source>
</evidence>
<feature type="binding site" evidence="1">
    <location>
        <begin position="111"/>
        <end position="112"/>
    </location>
    <ligand>
        <name>S-adenosyl-L-methionine</name>
        <dbReference type="ChEBI" id="CHEBI:59789"/>
    </ligand>
</feature>
<sequence>MVQTHELSRLAVYAPAGTLQAQAVQLALRLGLPMITKPAENTFLLRMTPQRLELVQTGPGAPGPVYVDFVAGAMGHRRRFGGGRGQLVAKAVGIKKGFIPSVIDATAGLGRDAFVLAQLGCRVHMLERSPVVAELLRDGMQRAARDVEVAETVARLSLAVGEAGDYLRNLDVSQVPDVVYVDPMHPARGKAAAVKKEMRLFRQLVGADEDAAELLQAALAVAGKRVVVKRPRKAQAIAGPAPNLVFEGKSTRFDVYLKH</sequence>
<dbReference type="SUPFAM" id="SSF53335">
    <property type="entry name" value="S-adenosyl-L-methionine-dependent methyltransferases"/>
    <property type="match status" value="1"/>
</dbReference>
<reference evidence="2" key="1">
    <citation type="submission" date="2015-10" db="EMBL/GenBank/DDBJ databases">
        <title>Description of Candidatus Tenderia electrophaga gen. nov, sp. nov., an Uncultivated Electroautotroph from a Biocathode Enrichment.</title>
        <authorList>
            <person name="Eddie B.J."/>
            <person name="Malanoski A.P."/>
            <person name="Wang Z."/>
            <person name="Hall R.J."/>
            <person name="Oh S.D."/>
            <person name="Heiner C."/>
            <person name="Lin B."/>
            <person name="Strycharz-Glaven S.M."/>
        </authorList>
    </citation>
    <scope>NUCLEOTIDE SEQUENCE [LARGE SCALE GENOMIC DNA]</scope>
    <source>
        <strain evidence="2">NRL1</strain>
    </source>
</reference>
<protein>
    <recommendedName>
        <fullName evidence="1">Ribosomal RNA small subunit methyltransferase J</fullName>
        <ecNumber evidence="1">2.1.1.242</ecNumber>
    </recommendedName>
    <alternativeName>
        <fullName evidence="1">16S rRNA m2G1516 methyltransferase</fullName>
    </alternativeName>
    <alternativeName>
        <fullName evidence="1">rRNA (guanine-N(2)-)-methyltransferase</fullName>
    </alternativeName>
</protein>
<feature type="binding site" evidence="1">
    <location>
        <begin position="127"/>
        <end position="128"/>
    </location>
    <ligand>
        <name>S-adenosyl-L-methionine</name>
        <dbReference type="ChEBI" id="CHEBI:59789"/>
    </ligand>
</feature>
<proteinExistence type="inferred from homology"/>
<comment type="caution">
    <text evidence="1">Lacks conserved residue(s) required for the propagation of feature annotation.</text>
</comment>
<accession>A0A0S2TI69</accession>
<organism evidence="2 3">
    <name type="scientific">Candidatus Tenderia electrophaga</name>
    <dbReference type="NCBI Taxonomy" id="1748243"/>
    <lineage>
        <taxon>Bacteria</taxon>
        <taxon>Pseudomonadati</taxon>
        <taxon>Pseudomonadota</taxon>
        <taxon>Gammaproteobacteria</taxon>
        <taxon>Candidatus Tenderiales</taxon>
        <taxon>Candidatus Tenderiaceae</taxon>
        <taxon>Candidatus Tenderia</taxon>
    </lineage>
</organism>
<dbReference type="EC" id="2.1.1.242" evidence="1"/>
<comment type="subcellular location">
    <subcellularLocation>
        <location evidence="1">Cytoplasm</location>
    </subcellularLocation>
</comment>
<keyword evidence="1" id="KW-0808">Transferase</keyword>
<dbReference type="EMBL" id="CP013099">
    <property type="protein sequence ID" value="ALP54717.1"/>
    <property type="molecule type" value="Genomic_DNA"/>
</dbReference>
<dbReference type="GO" id="GO:0008990">
    <property type="term" value="F:rRNA (guanine-N2-)-methyltransferase activity"/>
    <property type="evidence" value="ECO:0007669"/>
    <property type="project" value="UniProtKB-UniRule"/>
</dbReference>
<dbReference type="PANTHER" id="PTHR36112">
    <property type="entry name" value="RIBOSOMAL RNA SMALL SUBUNIT METHYLTRANSFERASE J"/>
    <property type="match status" value="1"/>
</dbReference>
<gene>
    <name evidence="1" type="primary">rsmJ</name>
    <name evidence="2" type="ORF">Tel_03245</name>
</gene>
<keyword evidence="1" id="KW-0489">Methyltransferase</keyword>